<feature type="domain" description="Glycosyl transferase family 1" evidence="1">
    <location>
        <begin position="216"/>
        <end position="378"/>
    </location>
</feature>
<comment type="caution">
    <text evidence="2">The sequence shown here is derived from an EMBL/GenBank/DDBJ whole genome shotgun (WGS) entry which is preliminary data.</text>
</comment>
<dbReference type="SUPFAM" id="SSF53756">
    <property type="entry name" value="UDP-Glycosyltransferase/glycogen phosphorylase"/>
    <property type="match status" value="1"/>
</dbReference>
<sequence>MKKKVLFVMNSLNCGGAEKSLISLLETIDYTKFEVDLYLFKHQGIFLRKLPKQVNLLKEPEEFKYFDMPIKKAIYCCVKNRRLNIVISRIQAGYIFRNEINRARCDQRVWKYISGSLNNLNKKYHVAIGYLERSPIYFIINKVKADKKIGWIHTNYSNSGMDKKIDNSYFQELNHIVTVSQECKRSLVTHFPSYSHKVKVINNIVSSHIVQSLSKEELYDNYETDDNTINIVTVARLCQVKGIDMAIEACKILINRGYKIRWRVLGTGTPEENESYKSMIKKNNLQNEFTLLGVKDNPYPYIKKADIYVQPSRFEGKSIAVEEAKILHKPIVVTNFTTAKDQVDNMENGLIVNMDYVSIADGIQRIIKEENLKNKFIVNLSNEHLGNENEVEKLYKLI</sequence>
<dbReference type="Proteomes" id="UP000308230">
    <property type="component" value="Unassembled WGS sequence"/>
</dbReference>
<protein>
    <submittedName>
        <fullName evidence="2">Glycosyltransferase</fullName>
    </submittedName>
</protein>
<dbReference type="PANTHER" id="PTHR46401">
    <property type="entry name" value="GLYCOSYLTRANSFERASE WBBK-RELATED"/>
    <property type="match status" value="1"/>
</dbReference>
<dbReference type="EMBL" id="SWLG01000016">
    <property type="protein sequence ID" value="TLS35769.1"/>
    <property type="molecule type" value="Genomic_DNA"/>
</dbReference>
<evidence type="ECO:0000313" key="2">
    <source>
        <dbReference type="EMBL" id="TLS35769.1"/>
    </source>
</evidence>
<name>A0A5R9EZ79_9BACL</name>
<dbReference type="Pfam" id="PF00534">
    <property type="entry name" value="Glycos_transf_1"/>
    <property type="match status" value="1"/>
</dbReference>
<dbReference type="GO" id="GO:0016757">
    <property type="term" value="F:glycosyltransferase activity"/>
    <property type="evidence" value="ECO:0007669"/>
    <property type="project" value="InterPro"/>
</dbReference>
<organism evidence="2 3">
    <name type="scientific">Exobacillus caeni</name>
    <dbReference type="NCBI Taxonomy" id="2574798"/>
    <lineage>
        <taxon>Bacteria</taxon>
        <taxon>Bacillati</taxon>
        <taxon>Bacillota</taxon>
        <taxon>Bacilli</taxon>
        <taxon>Bacillales</taxon>
        <taxon>Guptibacillaceae</taxon>
        <taxon>Exobacillus</taxon>
    </lineage>
</organism>
<keyword evidence="3" id="KW-1185">Reference proteome</keyword>
<evidence type="ECO:0000259" key="1">
    <source>
        <dbReference type="Pfam" id="PF00534"/>
    </source>
</evidence>
<dbReference type="CDD" id="cd03811">
    <property type="entry name" value="GT4_GT28_WabH-like"/>
    <property type="match status" value="1"/>
</dbReference>
<dbReference type="AlphaFoldDB" id="A0A5R9EZ79"/>
<dbReference type="PANTHER" id="PTHR46401:SF8">
    <property type="entry name" value="BLL6006 PROTEIN"/>
    <property type="match status" value="1"/>
</dbReference>
<reference evidence="2 3" key="1">
    <citation type="submission" date="2019-04" db="EMBL/GenBank/DDBJ databases">
        <title>Bacillus caeni sp. nov., a bacterium isolated from mangrove sediment.</title>
        <authorList>
            <person name="Huang H."/>
            <person name="Mo K."/>
            <person name="Hu Y."/>
        </authorList>
    </citation>
    <scope>NUCLEOTIDE SEQUENCE [LARGE SCALE GENOMIC DNA]</scope>
    <source>
        <strain evidence="2 3">HB172195</strain>
    </source>
</reference>
<dbReference type="OrthoDB" id="9813638at2"/>
<evidence type="ECO:0000313" key="3">
    <source>
        <dbReference type="Proteomes" id="UP000308230"/>
    </source>
</evidence>
<accession>A0A5R9EZ79</accession>
<dbReference type="InterPro" id="IPR001296">
    <property type="entry name" value="Glyco_trans_1"/>
</dbReference>
<dbReference type="Gene3D" id="3.40.50.2000">
    <property type="entry name" value="Glycogen Phosphorylase B"/>
    <property type="match status" value="2"/>
</dbReference>
<keyword evidence="2" id="KW-0808">Transferase</keyword>
<dbReference type="RefSeq" id="WP_138128389.1">
    <property type="nucleotide sequence ID" value="NZ_SWLG01000016.1"/>
</dbReference>
<gene>
    <name evidence="2" type="ORF">FCL54_18305</name>
</gene>
<proteinExistence type="predicted"/>